<organism evidence="5 6">
    <name type="scientific">Tistrella bauzanensis</name>
    <dbReference type="NCBI Taxonomy" id="657419"/>
    <lineage>
        <taxon>Bacteria</taxon>
        <taxon>Pseudomonadati</taxon>
        <taxon>Pseudomonadota</taxon>
        <taxon>Alphaproteobacteria</taxon>
        <taxon>Geminicoccales</taxon>
        <taxon>Geminicoccaceae</taxon>
        <taxon>Tistrella</taxon>
    </lineage>
</organism>
<evidence type="ECO:0000256" key="2">
    <source>
        <dbReference type="RuleBase" id="RU003457"/>
    </source>
</evidence>
<dbReference type="InterPro" id="IPR012093">
    <property type="entry name" value="Pirin"/>
</dbReference>
<keyword evidence="6" id="KW-1185">Reference proteome</keyword>
<proteinExistence type="inferred from homology"/>
<dbReference type="InterPro" id="IPR003829">
    <property type="entry name" value="Pirin_N_dom"/>
</dbReference>
<reference evidence="6" key="1">
    <citation type="journal article" date="2019" name="Int. J. Syst. Evol. Microbiol.">
        <title>The Global Catalogue of Microorganisms (GCM) 10K type strain sequencing project: providing services to taxonomists for standard genome sequencing and annotation.</title>
        <authorList>
            <consortium name="The Broad Institute Genomics Platform"/>
            <consortium name="The Broad Institute Genome Sequencing Center for Infectious Disease"/>
            <person name="Wu L."/>
            <person name="Ma J."/>
        </authorList>
    </citation>
    <scope>NUCLEOTIDE SEQUENCE [LARGE SCALE GENOMIC DNA]</scope>
    <source>
        <strain evidence="6">CGMCC 1.10188</strain>
    </source>
</reference>
<dbReference type="PIRSF" id="PIRSF006232">
    <property type="entry name" value="Pirin"/>
    <property type="match status" value="1"/>
</dbReference>
<dbReference type="Pfam" id="PF02678">
    <property type="entry name" value="Pirin"/>
    <property type="match status" value="1"/>
</dbReference>
<feature type="domain" description="Pirin N-terminal" evidence="3">
    <location>
        <begin position="15"/>
        <end position="120"/>
    </location>
</feature>
<evidence type="ECO:0000256" key="1">
    <source>
        <dbReference type="ARBA" id="ARBA00008416"/>
    </source>
</evidence>
<sequence length="238" mass="25503">MQMTIRRAEDRGNVNFGWLNSNHSFSFGHYFDPAHMGFGPLRVINDDRVAPAGGFPTHPHRDMEIISYVLEGGLEHRDSLGTGSVIRPGDVQRMSAGTGIRHSEFNASRTEPVHFLQIWIIPEAEGMAPGYEQKSFTAAEKTGGLRLVGSRDGRDGSVVIHQDVDFYATLLPEGASVAHDLKPGRAAWVQVAAGQATLNGETVGEGDGIAVTGGRIELAGIDAAEVLIFDMPADGVAN</sequence>
<protein>
    <submittedName>
        <fullName evidence="5">Quercetin 2,3-dioxygenase</fullName>
    </submittedName>
</protein>
<dbReference type="SUPFAM" id="SSF51182">
    <property type="entry name" value="RmlC-like cupins"/>
    <property type="match status" value="1"/>
</dbReference>
<comment type="caution">
    <text evidence="5">The sequence shown here is derived from an EMBL/GenBank/DDBJ whole genome shotgun (WGS) entry which is preliminary data.</text>
</comment>
<dbReference type="InterPro" id="IPR041602">
    <property type="entry name" value="Quercetinase_C"/>
</dbReference>
<dbReference type="RefSeq" id="WP_188581352.1">
    <property type="nucleotide sequence ID" value="NZ_BMDZ01000063.1"/>
</dbReference>
<comment type="similarity">
    <text evidence="1 2">Belongs to the pirin family.</text>
</comment>
<dbReference type="Pfam" id="PF17954">
    <property type="entry name" value="Pirin_C_2"/>
    <property type="match status" value="1"/>
</dbReference>
<evidence type="ECO:0000313" key="5">
    <source>
        <dbReference type="EMBL" id="GGB55754.1"/>
    </source>
</evidence>
<gene>
    <name evidence="5" type="ORF">GCM10011505_40920</name>
</gene>
<dbReference type="PANTHER" id="PTHR43212">
    <property type="entry name" value="QUERCETIN 2,3-DIOXYGENASE"/>
    <property type="match status" value="1"/>
</dbReference>
<dbReference type="InterPro" id="IPR014710">
    <property type="entry name" value="RmlC-like_jellyroll"/>
</dbReference>
<dbReference type="EMBL" id="BMDZ01000063">
    <property type="protein sequence ID" value="GGB55754.1"/>
    <property type="molecule type" value="Genomic_DNA"/>
</dbReference>
<evidence type="ECO:0000259" key="3">
    <source>
        <dbReference type="Pfam" id="PF02678"/>
    </source>
</evidence>
<accession>A0ABQ1J1V3</accession>
<dbReference type="CDD" id="cd02910">
    <property type="entry name" value="cupin_Yhhw_N"/>
    <property type="match status" value="1"/>
</dbReference>
<evidence type="ECO:0000259" key="4">
    <source>
        <dbReference type="Pfam" id="PF17954"/>
    </source>
</evidence>
<dbReference type="Gene3D" id="2.60.120.10">
    <property type="entry name" value="Jelly Rolls"/>
    <property type="match status" value="2"/>
</dbReference>
<evidence type="ECO:0000313" key="6">
    <source>
        <dbReference type="Proteomes" id="UP000603352"/>
    </source>
</evidence>
<feature type="domain" description="Quercetin 2,3-dioxygenase C-terminal cupin" evidence="4">
    <location>
        <begin position="147"/>
        <end position="231"/>
    </location>
</feature>
<dbReference type="Proteomes" id="UP000603352">
    <property type="component" value="Unassembled WGS sequence"/>
</dbReference>
<dbReference type="PANTHER" id="PTHR43212:SF3">
    <property type="entry name" value="QUERCETIN 2,3-DIOXYGENASE"/>
    <property type="match status" value="1"/>
</dbReference>
<name>A0ABQ1J1V3_9PROT</name>
<dbReference type="InterPro" id="IPR011051">
    <property type="entry name" value="RmlC_Cupin_sf"/>
</dbReference>